<evidence type="ECO:0000259" key="5">
    <source>
        <dbReference type="PROSITE" id="PS51656"/>
    </source>
</evidence>
<gene>
    <name evidence="6" type="ORF">HWN40_11490</name>
</gene>
<dbReference type="EMBL" id="CP058215">
    <property type="protein sequence ID" value="QLC50809.1"/>
    <property type="molecule type" value="Genomic_DNA"/>
</dbReference>
<evidence type="ECO:0000313" key="6">
    <source>
        <dbReference type="EMBL" id="QLC50809.1"/>
    </source>
</evidence>
<evidence type="ECO:0000256" key="2">
    <source>
        <dbReference type="ARBA" id="ARBA00022723"/>
    </source>
</evidence>
<name>A0A7D5ICJ9_9EURY</name>
<sequence length="211" mass="23636">MDEILSLLPGYNCGSCGFKQCRDFAAQLKSKDDIQRCPFLEREMFMDNFEKLSELVSGTSSAEEAKIIGVIDGLEADFMLAPLKDECSCREFIHPFDGSVEINVGDFLRYRPLGCPVTHFAKVIDIDPGIYTIHMVGPLHRLGRDDFEFKDAGLCMILAFEGKVSRGKLPKVGQTVKFVPEYCMMQKVHSGMVVGVEGKDVRIEAIDLKVW</sequence>
<dbReference type="PROSITE" id="PS51656">
    <property type="entry name" value="4FE4S"/>
    <property type="match status" value="1"/>
</dbReference>
<evidence type="ECO:0000313" key="7">
    <source>
        <dbReference type="Proteomes" id="UP000509594"/>
    </source>
</evidence>
<dbReference type="OrthoDB" id="9014at2157"/>
<organism evidence="6 7">
    <name type="scientific">Methanolobus zinderi</name>
    <dbReference type="NCBI Taxonomy" id="536044"/>
    <lineage>
        <taxon>Archaea</taxon>
        <taxon>Methanobacteriati</taxon>
        <taxon>Methanobacteriota</taxon>
        <taxon>Stenosarchaea group</taxon>
        <taxon>Methanomicrobia</taxon>
        <taxon>Methanosarcinales</taxon>
        <taxon>Methanosarcinaceae</taxon>
        <taxon>Methanolobus</taxon>
    </lineage>
</organism>
<dbReference type="AlphaFoldDB" id="A0A7D5ICJ9"/>
<dbReference type="KEGG" id="mzi:HWN40_11490"/>
<protein>
    <recommendedName>
        <fullName evidence="5">4Fe-4S domain-containing protein</fullName>
    </recommendedName>
</protein>
<dbReference type="PANTHER" id="PTHR36214:SF3">
    <property type="entry name" value="ACETYL-COA DECARBONYLASE_SYNTHASE COMPLEX SUBUNIT GAMMA"/>
    <property type="match status" value="1"/>
</dbReference>
<proteinExistence type="predicted"/>
<dbReference type="InterPro" id="IPR007202">
    <property type="entry name" value="4Fe-4S_dom"/>
</dbReference>
<evidence type="ECO:0000256" key="3">
    <source>
        <dbReference type="ARBA" id="ARBA00023004"/>
    </source>
</evidence>
<keyword evidence="4" id="KW-0411">Iron-sulfur</keyword>
<feature type="domain" description="4Fe-4S" evidence="5">
    <location>
        <begin position="1"/>
        <end position="54"/>
    </location>
</feature>
<keyword evidence="1" id="KW-0004">4Fe-4S</keyword>
<accession>A0A7D5ICJ9</accession>
<dbReference type="Proteomes" id="UP000509594">
    <property type="component" value="Chromosome"/>
</dbReference>
<dbReference type="PANTHER" id="PTHR36214">
    <property type="match status" value="1"/>
</dbReference>
<dbReference type="InterPro" id="IPR051069">
    <property type="entry name" value="ACDS_complex_subunit"/>
</dbReference>
<evidence type="ECO:0000256" key="4">
    <source>
        <dbReference type="ARBA" id="ARBA00023014"/>
    </source>
</evidence>
<dbReference type="GO" id="GO:0046872">
    <property type="term" value="F:metal ion binding"/>
    <property type="evidence" value="ECO:0007669"/>
    <property type="project" value="UniProtKB-KW"/>
</dbReference>
<keyword evidence="3" id="KW-0408">Iron</keyword>
<dbReference type="GeneID" id="55822307"/>
<keyword evidence="2" id="KW-0479">Metal-binding</keyword>
<evidence type="ECO:0000256" key="1">
    <source>
        <dbReference type="ARBA" id="ARBA00022485"/>
    </source>
</evidence>
<dbReference type="GO" id="GO:0051539">
    <property type="term" value="F:4 iron, 4 sulfur cluster binding"/>
    <property type="evidence" value="ECO:0007669"/>
    <property type="project" value="UniProtKB-KW"/>
</dbReference>
<dbReference type="Gene3D" id="1.10.15.40">
    <property type="entry name" value="Electron transport complex subunit B, putative Fe-S cluster"/>
    <property type="match status" value="1"/>
</dbReference>
<dbReference type="RefSeq" id="WP_176965864.1">
    <property type="nucleotide sequence ID" value="NZ_CP058215.1"/>
</dbReference>
<dbReference type="Pfam" id="PF04060">
    <property type="entry name" value="FeS"/>
    <property type="match status" value="1"/>
</dbReference>
<reference evidence="6 7" key="1">
    <citation type="submission" date="2020-06" db="EMBL/GenBank/DDBJ databases">
        <title>Methanolobus halotolerans sp. nov., isolated from a saline lake Tus in Siberia.</title>
        <authorList>
            <person name="Shen Y."/>
            <person name="Chen S.-C."/>
            <person name="Lai M.-C."/>
            <person name="Huang H.-H."/>
            <person name="Chiu H.-H."/>
            <person name="Tang S.-L."/>
            <person name="Rogozin D.Y."/>
            <person name="Degermendzhy A.G."/>
        </authorList>
    </citation>
    <scope>NUCLEOTIDE SEQUENCE [LARGE SCALE GENOMIC DNA]</scope>
    <source>
        <strain evidence="6 7">DSM 21339</strain>
    </source>
</reference>
<keyword evidence="7" id="KW-1185">Reference proteome</keyword>